<gene>
    <name evidence="2" type="ORF">DMN91_012925</name>
</gene>
<organism evidence="2 3">
    <name type="scientific">Ooceraea biroi</name>
    <name type="common">Clonal raider ant</name>
    <name type="synonym">Cerapachys biroi</name>
    <dbReference type="NCBI Taxonomy" id="2015173"/>
    <lineage>
        <taxon>Eukaryota</taxon>
        <taxon>Metazoa</taxon>
        <taxon>Ecdysozoa</taxon>
        <taxon>Arthropoda</taxon>
        <taxon>Hexapoda</taxon>
        <taxon>Insecta</taxon>
        <taxon>Pterygota</taxon>
        <taxon>Neoptera</taxon>
        <taxon>Endopterygota</taxon>
        <taxon>Hymenoptera</taxon>
        <taxon>Apocrita</taxon>
        <taxon>Aculeata</taxon>
        <taxon>Formicoidea</taxon>
        <taxon>Formicidae</taxon>
        <taxon>Dorylinae</taxon>
        <taxon>Ooceraea</taxon>
    </lineage>
</organism>
<protein>
    <submittedName>
        <fullName evidence="2">Uncharacterized protein</fullName>
    </submittedName>
</protein>
<proteinExistence type="predicted"/>
<name>A0A3L8D5B1_OOCBI</name>
<evidence type="ECO:0000256" key="1">
    <source>
        <dbReference type="SAM" id="SignalP"/>
    </source>
</evidence>
<evidence type="ECO:0000313" key="2">
    <source>
        <dbReference type="EMBL" id="RLU15038.1"/>
    </source>
</evidence>
<accession>A0A3L8D5B1</accession>
<dbReference type="OrthoDB" id="7699652at2759"/>
<evidence type="ECO:0000313" key="3">
    <source>
        <dbReference type="Proteomes" id="UP000279307"/>
    </source>
</evidence>
<dbReference type="EMBL" id="QOIP01000014">
    <property type="protein sequence ID" value="RLU15038.1"/>
    <property type="molecule type" value="Genomic_DNA"/>
</dbReference>
<feature type="signal peptide" evidence="1">
    <location>
        <begin position="1"/>
        <end position="20"/>
    </location>
</feature>
<sequence length="335" mass="36391">MAVRTLGVVLLFSFVTTLLGLPAAVPDSAVNTHEEHTLSTDLQPPPLEEHHATVYIINLYAVKNGSGNTSEEVFQRDVIEAVPDIVEPLVTVLLVVEDSEEENEKPADLDEFAEELEGQGFKVNKIDLNSQTQVLKMKLEKAKAQNMIESALKPVERKNDRKKRSYCLKCGGGYGGHGGGYGGYPSGGGYYPGGYGGGGGGYYPGGGYPPSGGGELPSLNCSDRQSKYSWGIILSANFYAIITEEEVTEVIRAAAAGLAVEVDTEVDRILNPLLRLNLLLEVGGKNERNVHNHVNVLPLIMYAAFMFNTRTYSAKERGFFEHGFTTNDVTDNSIR</sequence>
<keyword evidence="1" id="KW-0732">Signal</keyword>
<comment type="caution">
    <text evidence="2">The sequence shown here is derived from an EMBL/GenBank/DDBJ whole genome shotgun (WGS) entry which is preliminary data.</text>
</comment>
<feature type="chain" id="PRO_5018111895" evidence="1">
    <location>
        <begin position="21"/>
        <end position="335"/>
    </location>
</feature>
<reference evidence="2 3" key="1">
    <citation type="journal article" date="2018" name="Genome Res.">
        <title>The genomic architecture and molecular evolution of ant odorant receptors.</title>
        <authorList>
            <person name="McKenzie S.K."/>
            <person name="Kronauer D.J.C."/>
        </authorList>
    </citation>
    <scope>NUCLEOTIDE SEQUENCE [LARGE SCALE GENOMIC DNA]</scope>
    <source>
        <strain evidence="2">Clonal line C1</strain>
    </source>
</reference>
<dbReference type="AlphaFoldDB" id="A0A3L8D5B1"/>
<dbReference type="Proteomes" id="UP000279307">
    <property type="component" value="Chromosome 14"/>
</dbReference>